<dbReference type="RefSeq" id="WP_090806472.1">
    <property type="nucleotide sequence ID" value="NZ_FNKX01000002.1"/>
</dbReference>
<dbReference type="Proteomes" id="UP000199365">
    <property type="component" value="Unassembled WGS sequence"/>
</dbReference>
<evidence type="ECO:0000256" key="2">
    <source>
        <dbReference type="ARBA" id="ARBA00010139"/>
    </source>
</evidence>
<keyword evidence="5" id="KW-0521">NADP</keyword>
<dbReference type="Gene3D" id="3.50.50.60">
    <property type="entry name" value="FAD/NAD(P)-binding domain"/>
    <property type="match status" value="2"/>
</dbReference>
<evidence type="ECO:0000256" key="4">
    <source>
        <dbReference type="ARBA" id="ARBA00022827"/>
    </source>
</evidence>
<keyword evidence="9" id="KW-1185">Reference proteome</keyword>
<protein>
    <submittedName>
        <fullName evidence="8">Cyclohexanone monooxygenase</fullName>
    </submittedName>
</protein>
<evidence type="ECO:0000256" key="5">
    <source>
        <dbReference type="ARBA" id="ARBA00022857"/>
    </source>
</evidence>
<evidence type="ECO:0000313" key="9">
    <source>
        <dbReference type="Proteomes" id="UP000199365"/>
    </source>
</evidence>
<keyword evidence="7 8" id="KW-0503">Monooxygenase</keyword>
<keyword evidence="4" id="KW-0274">FAD</keyword>
<evidence type="ECO:0000313" key="8">
    <source>
        <dbReference type="EMBL" id="SDR44882.1"/>
    </source>
</evidence>
<dbReference type="InterPro" id="IPR036188">
    <property type="entry name" value="FAD/NAD-bd_sf"/>
</dbReference>
<keyword evidence="6" id="KW-0560">Oxidoreductase</keyword>
<accession>A0A1H1J4L3</accession>
<evidence type="ECO:0000256" key="7">
    <source>
        <dbReference type="ARBA" id="ARBA00023033"/>
    </source>
</evidence>
<dbReference type="SUPFAM" id="SSF51905">
    <property type="entry name" value="FAD/NAD(P)-binding domain"/>
    <property type="match status" value="2"/>
</dbReference>
<dbReference type="PANTHER" id="PTHR43098:SF3">
    <property type="entry name" value="L-ORNITHINE N(5)-MONOOXYGENASE-RELATED"/>
    <property type="match status" value="1"/>
</dbReference>
<dbReference type="STRING" id="157910.SAMN05445850_4163"/>
<dbReference type="PANTHER" id="PTHR43098">
    <property type="entry name" value="L-ORNITHINE N(5)-MONOOXYGENASE-RELATED"/>
    <property type="match status" value="1"/>
</dbReference>
<dbReference type="PRINTS" id="PR00411">
    <property type="entry name" value="PNDRDTASEI"/>
</dbReference>
<sequence length="538" mass="60658">MNASNQQKSLDVVIVGAGFAGLYQLHRARKAGLTARVIEAGEDVGGTWYWNRYPGARCDVESLDYSFSFDKELEQEWTWSERYATQPEILRYIRHVAERFDLRRDIQFRTRVTRAVFDERAKRWTLETDAGESFDAQFCVMATGCLSIAQAPNFKGLHSFAGTWYHSADWPKQGVDFAGKRVGVIGTGSSGVQMIPLIAEQADHLTVFQRTANFSVPAQNEPLDDEAVRHAKAHYRERRARAREANNGLYLEAVDKSALEVSEEERLREFEFRWRGAGGGFRMLRAFNDLLVNEKANEYVSDFVRSKIRAIVRDPKVAELLCPKKELRFGTKRLCVDSGYYETFNRPNVTLVDVKAAPIEEVTPRGLRTSAQVYELDILVFATGFDAMTGALRAIDIRGVGGVTLGERWQHGPRTYLGVSCAGFPNMFIIAGPGSPSVLSNVVHSIEEHVDWVTRLIQHARETKRAYVACDLEAENEWVHHVNEVADRTLYPRGNSWYVGANIPGKPRIFMPYVGGVPAYRKILNEVADAGYRGFVLS</sequence>
<dbReference type="GO" id="GO:0004497">
    <property type="term" value="F:monooxygenase activity"/>
    <property type="evidence" value="ECO:0007669"/>
    <property type="project" value="UniProtKB-KW"/>
</dbReference>
<evidence type="ECO:0000256" key="6">
    <source>
        <dbReference type="ARBA" id="ARBA00023002"/>
    </source>
</evidence>
<dbReference type="Pfam" id="PF13738">
    <property type="entry name" value="Pyr_redox_3"/>
    <property type="match status" value="1"/>
</dbReference>
<keyword evidence="3" id="KW-0285">Flavoprotein</keyword>
<reference evidence="9" key="1">
    <citation type="submission" date="2016-10" db="EMBL/GenBank/DDBJ databases">
        <authorList>
            <person name="Varghese N."/>
            <person name="Submissions S."/>
        </authorList>
    </citation>
    <scope>NUCLEOTIDE SEQUENCE [LARGE SCALE GENOMIC DNA]</scope>
    <source>
        <strain evidence="9">DUS833</strain>
    </source>
</reference>
<evidence type="ECO:0000256" key="3">
    <source>
        <dbReference type="ARBA" id="ARBA00022630"/>
    </source>
</evidence>
<comment type="similarity">
    <text evidence="2">Belongs to the FAD-binding monooxygenase family.</text>
</comment>
<dbReference type="InterPro" id="IPR050775">
    <property type="entry name" value="FAD-binding_Monooxygenases"/>
</dbReference>
<dbReference type="AlphaFoldDB" id="A0A1H1J4L3"/>
<dbReference type="EMBL" id="FNKX01000002">
    <property type="protein sequence ID" value="SDR44882.1"/>
    <property type="molecule type" value="Genomic_DNA"/>
</dbReference>
<organism evidence="8 9">
    <name type="scientific">Paraburkholderia tuberum</name>
    <dbReference type="NCBI Taxonomy" id="157910"/>
    <lineage>
        <taxon>Bacteria</taxon>
        <taxon>Pseudomonadati</taxon>
        <taxon>Pseudomonadota</taxon>
        <taxon>Betaproteobacteria</taxon>
        <taxon>Burkholderiales</taxon>
        <taxon>Burkholderiaceae</taxon>
        <taxon>Paraburkholderia</taxon>
    </lineage>
</organism>
<evidence type="ECO:0000256" key="1">
    <source>
        <dbReference type="ARBA" id="ARBA00001974"/>
    </source>
</evidence>
<proteinExistence type="inferred from homology"/>
<gene>
    <name evidence="8" type="ORF">SAMN05445850_4163</name>
</gene>
<comment type="cofactor">
    <cofactor evidence="1">
        <name>FAD</name>
        <dbReference type="ChEBI" id="CHEBI:57692"/>
    </cofactor>
</comment>
<name>A0A1H1J4L3_9BURK</name>